<evidence type="ECO:0000256" key="5">
    <source>
        <dbReference type="ARBA" id="ARBA00022839"/>
    </source>
</evidence>
<protein>
    <recommendedName>
        <fullName evidence="8">3'-5' exonuclease</fullName>
    </recommendedName>
    <alternativeName>
        <fullName evidence="9">Werner Syndrome-like exonuclease</fullName>
    </alternativeName>
</protein>
<dbReference type="InterPro" id="IPR012337">
    <property type="entry name" value="RNaseH-like_sf"/>
</dbReference>
<dbReference type="InterPro" id="IPR002562">
    <property type="entry name" value="3'-5'_exonuclease_dom"/>
</dbReference>
<keyword evidence="2" id="KW-0540">Nuclease</keyword>
<dbReference type="FunCoup" id="A0A1Q3CPQ4">
    <property type="interactions" value="61"/>
</dbReference>
<name>A0A1Q3CPQ4_CEPFO</name>
<evidence type="ECO:0000256" key="1">
    <source>
        <dbReference type="ARBA" id="ARBA00004123"/>
    </source>
</evidence>
<sequence length="329" mass="36533">MHYSSIDFFGLKSQATIPPPKHIENVMNHQDGNTNKHDKTNNNIIRSPLDLLDRNDPFTDQQLLAIEAAEAYYQSPTTTTTATTTASNSSSLNNKRKLPNSVVGLCKPFSLSPYQAAKLRMRYPPMRFGGQIFYGRTAIEVDKAAGDLLQILEAKRREIGQVTVGFDIEWRASFKRGVSPGKTAVMQICGDTNHCYVMHIFHSGIPPSLQSLLEDSTVLKVGVGIGNDAVKVFKEYNVSIKALEDISRLAGRKLDRAKQWSLGSLTEILVSKELQKPSCIRLGNWEANVLSMEQLQYAATDAFSSWHIHQVLKSLPDAIDKEKQRGNGG</sequence>
<keyword evidence="6" id="KW-0460">Magnesium</keyword>
<evidence type="ECO:0000256" key="7">
    <source>
        <dbReference type="ARBA" id="ARBA00023242"/>
    </source>
</evidence>
<gene>
    <name evidence="11" type="ORF">CFOL_v3_25565</name>
</gene>
<dbReference type="STRING" id="3775.A0A1Q3CPQ4"/>
<evidence type="ECO:0000256" key="3">
    <source>
        <dbReference type="ARBA" id="ARBA00022723"/>
    </source>
</evidence>
<dbReference type="GO" id="GO:0005634">
    <property type="term" value="C:nucleus"/>
    <property type="evidence" value="ECO:0007669"/>
    <property type="project" value="UniProtKB-SubCell"/>
</dbReference>
<dbReference type="GO" id="GO:0006139">
    <property type="term" value="P:nucleobase-containing compound metabolic process"/>
    <property type="evidence" value="ECO:0007669"/>
    <property type="project" value="InterPro"/>
</dbReference>
<dbReference type="OrthoDB" id="1920326at2759"/>
<evidence type="ECO:0000256" key="2">
    <source>
        <dbReference type="ARBA" id="ARBA00022722"/>
    </source>
</evidence>
<dbReference type="GO" id="GO:0046872">
    <property type="term" value="F:metal ion binding"/>
    <property type="evidence" value="ECO:0007669"/>
    <property type="project" value="UniProtKB-KW"/>
</dbReference>
<evidence type="ECO:0000313" key="12">
    <source>
        <dbReference type="Proteomes" id="UP000187406"/>
    </source>
</evidence>
<dbReference type="AlphaFoldDB" id="A0A1Q3CPQ4"/>
<evidence type="ECO:0000313" key="11">
    <source>
        <dbReference type="EMBL" id="GAV82112.1"/>
    </source>
</evidence>
<dbReference type="Proteomes" id="UP000187406">
    <property type="component" value="Unassembled WGS sequence"/>
</dbReference>
<dbReference type="InParanoid" id="A0A1Q3CPQ4"/>
<comment type="subcellular location">
    <subcellularLocation>
        <location evidence="1">Nucleus</location>
    </subcellularLocation>
</comment>
<dbReference type="Pfam" id="PF01612">
    <property type="entry name" value="DNA_pol_A_exo1"/>
    <property type="match status" value="1"/>
</dbReference>
<dbReference type="GO" id="GO:0003676">
    <property type="term" value="F:nucleic acid binding"/>
    <property type="evidence" value="ECO:0007669"/>
    <property type="project" value="InterPro"/>
</dbReference>
<dbReference type="PANTHER" id="PTHR13620">
    <property type="entry name" value="3-5 EXONUCLEASE"/>
    <property type="match status" value="1"/>
</dbReference>
<dbReference type="EMBL" id="BDDD01002557">
    <property type="protein sequence ID" value="GAV82112.1"/>
    <property type="molecule type" value="Genomic_DNA"/>
</dbReference>
<keyword evidence="4" id="KW-0378">Hydrolase</keyword>
<keyword evidence="5" id="KW-0269">Exonuclease</keyword>
<keyword evidence="7" id="KW-0539">Nucleus</keyword>
<dbReference type="InterPro" id="IPR051132">
    <property type="entry name" value="3-5_Exonuclease_domain"/>
</dbReference>
<dbReference type="Gene3D" id="3.30.420.10">
    <property type="entry name" value="Ribonuclease H-like superfamily/Ribonuclease H"/>
    <property type="match status" value="1"/>
</dbReference>
<dbReference type="SMART" id="SM00474">
    <property type="entry name" value="35EXOc"/>
    <property type="match status" value="1"/>
</dbReference>
<evidence type="ECO:0000256" key="6">
    <source>
        <dbReference type="ARBA" id="ARBA00022842"/>
    </source>
</evidence>
<keyword evidence="3" id="KW-0479">Metal-binding</keyword>
<organism evidence="11 12">
    <name type="scientific">Cephalotus follicularis</name>
    <name type="common">Albany pitcher plant</name>
    <dbReference type="NCBI Taxonomy" id="3775"/>
    <lineage>
        <taxon>Eukaryota</taxon>
        <taxon>Viridiplantae</taxon>
        <taxon>Streptophyta</taxon>
        <taxon>Embryophyta</taxon>
        <taxon>Tracheophyta</taxon>
        <taxon>Spermatophyta</taxon>
        <taxon>Magnoliopsida</taxon>
        <taxon>eudicotyledons</taxon>
        <taxon>Gunneridae</taxon>
        <taxon>Pentapetalae</taxon>
        <taxon>rosids</taxon>
        <taxon>fabids</taxon>
        <taxon>Oxalidales</taxon>
        <taxon>Cephalotaceae</taxon>
        <taxon>Cephalotus</taxon>
    </lineage>
</organism>
<dbReference type="SUPFAM" id="SSF53098">
    <property type="entry name" value="Ribonuclease H-like"/>
    <property type="match status" value="1"/>
</dbReference>
<feature type="domain" description="3'-5' exonuclease" evidence="10">
    <location>
        <begin position="139"/>
        <end position="317"/>
    </location>
</feature>
<evidence type="ECO:0000256" key="4">
    <source>
        <dbReference type="ARBA" id="ARBA00022801"/>
    </source>
</evidence>
<proteinExistence type="predicted"/>
<reference evidence="12" key="1">
    <citation type="submission" date="2016-04" db="EMBL/GenBank/DDBJ databases">
        <title>Cephalotus genome sequencing.</title>
        <authorList>
            <person name="Fukushima K."/>
            <person name="Hasebe M."/>
            <person name="Fang X."/>
        </authorList>
    </citation>
    <scope>NUCLEOTIDE SEQUENCE [LARGE SCALE GENOMIC DNA]</scope>
    <source>
        <strain evidence="12">cv. St1</strain>
    </source>
</reference>
<dbReference type="CDD" id="cd06141">
    <property type="entry name" value="WRN_exo"/>
    <property type="match status" value="1"/>
</dbReference>
<dbReference type="PANTHER" id="PTHR13620:SF109">
    <property type="entry name" value="3'-5' EXONUCLEASE"/>
    <property type="match status" value="1"/>
</dbReference>
<evidence type="ECO:0000259" key="10">
    <source>
        <dbReference type="SMART" id="SM00474"/>
    </source>
</evidence>
<accession>A0A1Q3CPQ4</accession>
<evidence type="ECO:0000256" key="8">
    <source>
        <dbReference type="ARBA" id="ARBA00040531"/>
    </source>
</evidence>
<evidence type="ECO:0000256" key="9">
    <source>
        <dbReference type="ARBA" id="ARBA00042761"/>
    </source>
</evidence>
<comment type="caution">
    <text evidence="11">The sequence shown here is derived from an EMBL/GenBank/DDBJ whole genome shotgun (WGS) entry which is preliminary data.</text>
</comment>
<dbReference type="FunFam" id="3.30.420.10:FF:000114">
    <property type="entry name" value="Werner Syndrome-like exonuclease"/>
    <property type="match status" value="1"/>
</dbReference>
<dbReference type="InterPro" id="IPR036397">
    <property type="entry name" value="RNaseH_sf"/>
</dbReference>
<dbReference type="GO" id="GO:0008408">
    <property type="term" value="F:3'-5' exonuclease activity"/>
    <property type="evidence" value="ECO:0007669"/>
    <property type="project" value="InterPro"/>
</dbReference>
<keyword evidence="12" id="KW-1185">Reference proteome</keyword>